<evidence type="ECO:0000313" key="9">
    <source>
        <dbReference type="Proteomes" id="UP000561726"/>
    </source>
</evidence>
<keyword evidence="8" id="KW-1185">Reference proteome</keyword>
<name>A0A099JNX6_9MICO</name>
<dbReference type="Proteomes" id="UP000561726">
    <property type="component" value="Unassembled WGS sequence"/>
</dbReference>
<comment type="caution">
    <text evidence="6">The sequence shown here is derived from an EMBL/GenBank/DDBJ whole genome shotgun (WGS) entry which is preliminary data.</text>
</comment>
<dbReference type="EMBL" id="JPXF01000015">
    <property type="protein sequence ID" value="KGJ79342.1"/>
    <property type="molecule type" value="Genomic_DNA"/>
</dbReference>
<evidence type="ECO:0000313" key="8">
    <source>
        <dbReference type="Proteomes" id="UP000029864"/>
    </source>
</evidence>
<dbReference type="OrthoDB" id="9790710at2"/>
<protein>
    <submittedName>
        <fullName evidence="7">Glycosyltransferase involved in cell wall biosynthesis</fullName>
    </submittedName>
</protein>
<dbReference type="PANTHER" id="PTHR12526">
    <property type="entry name" value="GLYCOSYLTRANSFERASE"/>
    <property type="match status" value="1"/>
</dbReference>
<evidence type="ECO:0000256" key="2">
    <source>
        <dbReference type="ARBA" id="ARBA00022679"/>
    </source>
</evidence>
<dbReference type="Proteomes" id="UP000029864">
    <property type="component" value="Unassembled WGS sequence"/>
</dbReference>
<accession>A0A099JNX6</accession>
<proteinExistence type="predicted"/>
<dbReference type="CDD" id="cd03801">
    <property type="entry name" value="GT4_PimA-like"/>
    <property type="match status" value="1"/>
</dbReference>
<reference evidence="6 8" key="1">
    <citation type="submission" date="2014-08" db="EMBL/GenBank/DDBJ databases">
        <authorList>
            <person name="Sisinthy S."/>
        </authorList>
    </citation>
    <scope>NUCLEOTIDE SEQUENCE [LARGE SCALE GENOMIC DNA]</scope>
    <source>
        <strain evidence="6 8">RuG17</strain>
    </source>
</reference>
<sequence>MIGSSGLAARLGARVSAVVLGAAIGTIGTLPPRVRYGYVHPFTRALLARPLPAIHSPDAGPISGSTEPVTHTGELTCVLGVTAVEVGGGIGSVVELLATRLPELGIVTAVVCCGDGVRAQRLRDMGIQVRCVSDRASALSAFADLCPDVIQLHGVPAFLEATARETGAPLVPVLHNSEIHYSRDRWRTFLDLLGQAVSAVAVSDLVRTFHARQVPEPLRSRIAVIPNAAPGQTAPDGDERQVARDILERAVGGCFGDDVVFLCLARYDAQKNIAGTIASFLTCVAAGVPAQLVIAGDPSDWVEFRRSDAIRRGSPHAGRVHLLATSDARTLLAAADAFLLNSFFEGWPVAATEAWTAGLPLILSDVGGARELIERDPTRSVLIPNASGAASDVTDARVERARWRAGRQRNSSELATAVRRVVNTVHRERGEPRAPRDASDGVSTMIAAHAHVIRKAAQTKPTDPSLQPVRVVGDQLGGAVTR</sequence>
<dbReference type="SUPFAM" id="SSF53756">
    <property type="entry name" value="UDP-Glycosyltransferase/glycogen phosphorylase"/>
    <property type="match status" value="1"/>
</dbReference>
<dbReference type="InterPro" id="IPR028098">
    <property type="entry name" value="Glyco_trans_4-like_N"/>
</dbReference>
<evidence type="ECO:0000256" key="1">
    <source>
        <dbReference type="ARBA" id="ARBA00022676"/>
    </source>
</evidence>
<feature type="region of interest" description="Disordered" evidence="3">
    <location>
        <begin position="457"/>
        <end position="482"/>
    </location>
</feature>
<evidence type="ECO:0000256" key="3">
    <source>
        <dbReference type="SAM" id="MobiDB-lite"/>
    </source>
</evidence>
<reference evidence="7 9" key="2">
    <citation type="submission" date="2020-08" db="EMBL/GenBank/DDBJ databases">
        <title>Sequencing the genomes of 1000 actinobacteria strains.</title>
        <authorList>
            <person name="Klenk H.-P."/>
        </authorList>
    </citation>
    <scope>NUCLEOTIDE SEQUENCE [LARGE SCALE GENOMIC DNA]</scope>
    <source>
        <strain evidence="7 9">DSM 21065</strain>
    </source>
</reference>
<dbReference type="Gene3D" id="3.40.50.2000">
    <property type="entry name" value="Glycogen Phosphorylase B"/>
    <property type="match status" value="2"/>
</dbReference>
<dbReference type="RefSeq" id="WP_052542029.1">
    <property type="nucleotide sequence ID" value="NZ_JACHBQ010000001.1"/>
</dbReference>
<dbReference type="Pfam" id="PF00534">
    <property type="entry name" value="Glycos_transf_1"/>
    <property type="match status" value="1"/>
</dbReference>
<organism evidence="6 8">
    <name type="scientific">Cryobacterium roopkundense</name>
    <dbReference type="NCBI Taxonomy" id="1001240"/>
    <lineage>
        <taxon>Bacteria</taxon>
        <taxon>Bacillati</taxon>
        <taxon>Actinomycetota</taxon>
        <taxon>Actinomycetes</taxon>
        <taxon>Micrococcales</taxon>
        <taxon>Microbacteriaceae</taxon>
        <taxon>Cryobacterium</taxon>
    </lineage>
</organism>
<evidence type="ECO:0000259" key="4">
    <source>
        <dbReference type="Pfam" id="PF00534"/>
    </source>
</evidence>
<dbReference type="EMBL" id="JACHBQ010000001">
    <property type="protein sequence ID" value="MBB5642782.1"/>
    <property type="molecule type" value="Genomic_DNA"/>
</dbReference>
<keyword evidence="1" id="KW-0328">Glycosyltransferase</keyword>
<keyword evidence="2 7" id="KW-0808">Transferase</keyword>
<dbReference type="AlphaFoldDB" id="A0A099JNX6"/>
<evidence type="ECO:0000313" key="6">
    <source>
        <dbReference type="EMBL" id="KGJ79342.1"/>
    </source>
</evidence>
<feature type="domain" description="Glycosyltransferase subfamily 4-like N-terminal" evidence="5">
    <location>
        <begin position="88"/>
        <end position="228"/>
    </location>
</feature>
<evidence type="ECO:0000313" key="7">
    <source>
        <dbReference type="EMBL" id="MBB5642782.1"/>
    </source>
</evidence>
<dbReference type="PANTHER" id="PTHR12526:SF637">
    <property type="entry name" value="GLYCOSYLTRANSFERASE EPSF-RELATED"/>
    <property type="match status" value="1"/>
</dbReference>
<gene>
    <name evidence="7" type="ORF">BJ997_003330</name>
    <name evidence="6" type="ORF">GY21_05465</name>
</gene>
<feature type="domain" description="Glycosyl transferase family 1" evidence="4">
    <location>
        <begin position="252"/>
        <end position="390"/>
    </location>
</feature>
<dbReference type="STRING" id="1001240.GY21_05465"/>
<dbReference type="GO" id="GO:0016757">
    <property type="term" value="F:glycosyltransferase activity"/>
    <property type="evidence" value="ECO:0007669"/>
    <property type="project" value="UniProtKB-KW"/>
</dbReference>
<dbReference type="eggNOG" id="COG0438">
    <property type="taxonomic scope" value="Bacteria"/>
</dbReference>
<evidence type="ECO:0000259" key="5">
    <source>
        <dbReference type="Pfam" id="PF13439"/>
    </source>
</evidence>
<dbReference type="InterPro" id="IPR001296">
    <property type="entry name" value="Glyco_trans_1"/>
</dbReference>
<dbReference type="Pfam" id="PF13439">
    <property type="entry name" value="Glyco_transf_4"/>
    <property type="match status" value="1"/>
</dbReference>